<dbReference type="InterPro" id="IPR036465">
    <property type="entry name" value="vWFA_dom_sf"/>
</dbReference>
<keyword evidence="1" id="KW-0472">Membrane</keyword>
<proteinExistence type="predicted"/>
<dbReference type="AlphaFoldDB" id="A0A4V1G7U8"/>
<dbReference type="KEGG" id="izh:FEM41_15210"/>
<evidence type="ECO:0000313" key="3">
    <source>
        <dbReference type="EMBL" id="QCT20897.1"/>
    </source>
</evidence>
<dbReference type="InterPro" id="IPR002035">
    <property type="entry name" value="VWF_A"/>
</dbReference>
<dbReference type="InterPro" id="IPR028087">
    <property type="entry name" value="Tad_N"/>
</dbReference>
<dbReference type="RefSeq" id="WP_138096938.1">
    <property type="nucleotide sequence ID" value="NZ_CP040428.1"/>
</dbReference>
<keyword evidence="4" id="KW-1185">Reference proteome</keyword>
<dbReference type="OrthoDB" id="5670502at2"/>
<gene>
    <name evidence="3" type="ORF">FEM41_15210</name>
</gene>
<dbReference type="PROSITE" id="PS50234">
    <property type="entry name" value="VWFA"/>
    <property type="match status" value="1"/>
</dbReference>
<accession>A0A4V1G7U8</accession>
<dbReference type="Gene3D" id="3.40.50.410">
    <property type="entry name" value="von Willebrand factor, type A domain"/>
    <property type="match status" value="1"/>
</dbReference>
<organism evidence="3 4">
    <name type="scientific">Jejubacter calystegiae</name>
    <dbReference type="NCBI Taxonomy" id="2579935"/>
    <lineage>
        <taxon>Bacteria</taxon>
        <taxon>Pseudomonadati</taxon>
        <taxon>Pseudomonadota</taxon>
        <taxon>Gammaproteobacteria</taxon>
        <taxon>Enterobacterales</taxon>
        <taxon>Enterobacteriaceae</taxon>
        <taxon>Jejubacter</taxon>
    </lineage>
</organism>
<dbReference type="Proteomes" id="UP000302163">
    <property type="component" value="Chromosome"/>
</dbReference>
<keyword evidence="1" id="KW-1133">Transmembrane helix</keyword>
<evidence type="ECO:0000313" key="4">
    <source>
        <dbReference type="Proteomes" id="UP000302163"/>
    </source>
</evidence>
<dbReference type="Pfam" id="PF13400">
    <property type="entry name" value="Tad"/>
    <property type="match status" value="1"/>
</dbReference>
<feature type="domain" description="VWFA" evidence="2">
    <location>
        <begin position="156"/>
        <end position="421"/>
    </location>
</feature>
<evidence type="ECO:0000256" key="1">
    <source>
        <dbReference type="SAM" id="Phobius"/>
    </source>
</evidence>
<dbReference type="EMBL" id="CP040428">
    <property type="protein sequence ID" value="QCT20897.1"/>
    <property type="molecule type" value="Genomic_DNA"/>
</dbReference>
<name>A0A4V1G7U8_9ENTR</name>
<sequence>MSGQLIQKYLLRLARNQDGAFAVSFVLASAFIMAMLSLALDGSRYITERARLSDSLEQAALALTSEDNPEGDPRNDTLARHYISAYMRHNTGIAQPVIRKLQGVSAENARLFYTEFRVSARVNENSWLASDFFPSFDRSVTIGNNGAARKFRSYMDVMFVTDFSGSMKGAFDNHIKIDELKRIVLQLAQELYHYELQNKVGFVPFAYGTRDGNACNFQFVSKSGKLPEDYLVRPGGSGRPYEEYQRIADAIDYTATVERIPYPSTDFIFPYSQTPSDSFCLRGTVSFNLPLSGDIAQVNTINTMTPNGGTLVASGMLLGTQYLMAGDAPRKVLVIVSDGQDDPTESKGVANISQRLVDSGMCNKIRRVLTTKESVGKLAFIAIGYEPTMDWESCVGKNNFFLPQDVPALRDAMRRAVFEEVGHNTLKDE</sequence>
<reference evidence="3 4" key="1">
    <citation type="submission" date="2019-05" db="EMBL/GenBank/DDBJ databases">
        <title>Complete genome sequence of Izhakiella calystegiae KSNA2, an endophyte isolated from beach morning glory (Calystegia soldanella).</title>
        <authorList>
            <person name="Jiang L."/>
            <person name="Jeong J.C."/>
            <person name="Kim C.Y."/>
            <person name="Kim D.H."/>
            <person name="Kim S.W."/>
            <person name="Lee j."/>
        </authorList>
    </citation>
    <scope>NUCLEOTIDE SEQUENCE [LARGE SCALE GENOMIC DNA]</scope>
    <source>
        <strain evidence="3 4">KSNA2</strain>
    </source>
</reference>
<dbReference type="SUPFAM" id="SSF53300">
    <property type="entry name" value="vWA-like"/>
    <property type="match status" value="1"/>
</dbReference>
<protein>
    <submittedName>
        <fullName evidence="3">Protein TadG, associated with Flp pilus assembly</fullName>
    </submittedName>
</protein>
<keyword evidence="1" id="KW-0812">Transmembrane</keyword>
<evidence type="ECO:0000259" key="2">
    <source>
        <dbReference type="PROSITE" id="PS50234"/>
    </source>
</evidence>
<feature type="transmembrane region" description="Helical" evidence="1">
    <location>
        <begin position="20"/>
        <end position="40"/>
    </location>
</feature>